<dbReference type="SUPFAM" id="SSF48452">
    <property type="entry name" value="TPR-like"/>
    <property type="match status" value="3"/>
</dbReference>
<gene>
    <name evidence="5" type="ORF">NOCA2270181</name>
</gene>
<dbReference type="GO" id="GO:0006355">
    <property type="term" value="P:regulation of DNA-templated transcription"/>
    <property type="evidence" value="ECO:0007669"/>
    <property type="project" value="InterPro"/>
</dbReference>
<dbReference type="Gene3D" id="1.10.10.10">
    <property type="entry name" value="Winged helix-like DNA-binding domain superfamily/Winged helix DNA-binding domain"/>
    <property type="match status" value="1"/>
</dbReference>
<proteinExistence type="predicted"/>
<evidence type="ECO:0000259" key="4">
    <source>
        <dbReference type="PROSITE" id="PS50043"/>
    </source>
</evidence>
<dbReference type="PANTHER" id="PTHR44688">
    <property type="entry name" value="DNA-BINDING TRANSCRIPTIONAL ACTIVATOR DEVR_DOSR"/>
    <property type="match status" value="1"/>
</dbReference>
<dbReference type="GO" id="GO:0003677">
    <property type="term" value="F:DNA binding"/>
    <property type="evidence" value="ECO:0007669"/>
    <property type="project" value="UniProtKB-KW"/>
</dbReference>
<dbReference type="PRINTS" id="PR00038">
    <property type="entry name" value="HTHLUXR"/>
</dbReference>
<dbReference type="SMART" id="SM00028">
    <property type="entry name" value="TPR"/>
    <property type="match status" value="3"/>
</dbReference>
<dbReference type="InterPro" id="IPR036388">
    <property type="entry name" value="WH-like_DNA-bd_sf"/>
</dbReference>
<dbReference type="PROSITE" id="PS50043">
    <property type="entry name" value="HTH_LUXR_2"/>
    <property type="match status" value="1"/>
</dbReference>
<dbReference type="Gene3D" id="1.25.40.10">
    <property type="entry name" value="Tetratricopeptide repeat domain"/>
    <property type="match status" value="1"/>
</dbReference>
<reference evidence="5" key="1">
    <citation type="submission" date="2015-08" db="EMBL/GenBank/DDBJ databases">
        <authorList>
            <person name="Babu N.S."/>
            <person name="Beckwith C.J."/>
            <person name="Beseler K.G."/>
            <person name="Brison A."/>
            <person name="Carone J.V."/>
            <person name="Caskin T.P."/>
            <person name="Diamond M."/>
            <person name="Durham M.E."/>
            <person name="Foxe J.M."/>
            <person name="Go M."/>
            <person name="Henderson B.A."/>
            <person name="Jones I.B."/>
            <person name="McGettigan J.A."/>
            <person name="Micheletti S.J."/>
            <person name="Nasrallah M.E."/>
            <person name="Ortiz D."/>
            <person name="Piller C.R."/>
            <person name="Privatt S.R."/>
            <person name="Schneider S.L."/>
            <person name="Sharp S."/>
            <person name="Smith T.C."/>
            <person name="Stanton J.D."/>
            <person name="Ullery H.E."/>
            <person name="Wilson R.J."/>
            <person name="Serrano M.G."/>
            <person name="Buck G."/>
            <person name="Lee V."/>
            <person name="Wang Y."/>
            <person name="Carvalho R."/>
            <person name="Voegtly L."/>
            <person name="Shi R."/>
            <person name="Duckworth R."/>
            <person name="Johnson A."/>
            <person name="Loviza R."/>
            <person name="Walstead R."/>
            <person name="Shah Z."/>
            <person name="Kiflezghi M."/>
            <person name="Wade K."/>
            <person name="Ball S.L."/>
            <person name="Bradley K.W."/>
            <person name="Asai D.J."/>
            <person name="Bowman C.A."/>
            <person name="Russell D.A."/>
            <person name="Pope W.H."/>
            <person name="Jacobs-Sera D."/>
            <person name="Hendrix R.W."/>
            <person name="Hatfull G.F."/>
        </authorList>
    </citation>
    <scope>NUCLEOTIDE SEQUENCE</scope>
</reference>
<evidence type="ECO:0000256" key="3">
    <source>
        <dbReference type="ARBA" id="ARBA00023163"/>
    </source>
</evidence>
<feature type="domain" description="HTH luxR-type" evidence="4">
    <location>
        <begin position="475"/>
        <end position="540"/>
    </location>
</feature>
<evidence type="ECO:0000256" key="1">
    <source>
        <dbReference type="ARBA" id="ARBA00023015"/>
    </source>
</evidence>
<dbReference type="PANTHER" id="PTHR44688:SF16">
    <property type="entry name" value="DNA-BINDING TRANSCRIPTIONAL ACTIVATOR DEVR_DOSR"/>
    <property type="match status" value="1"/>
</dbReference>
<dbReference type="Pfam" id="PF13181">
    <property type="entry name" value="TPR_8"/>
    <property type="match status" value="1"/>
</dbReference>
<keyword evidence="1" id="KW-0805">Transcription regulation</keyword>
<dbReference type="PROSITE" id="PS00622">
    <property type="entry name" value="HTH_LUXR_1"/>
    <property type="match status" value="1"/>
</dbReference>
<dbReference type="InterPro" id="IPR019734">
    <property type="entry name" value="TPR_rpt"/>
</dbReference>
<dbReference type="Pfam" id="PF00196">
    <property type="entry name" value="GerE"/>
    <property type="match status" value="1"/>
</dbReference>
<dbReference type="SUPFAM" id="SSF46894">
    <property type="entry name" value="C-terminal effector domain of the bipartite response regulators"/>
    <property type="match status" value="1"/>
</dbReference>
<evidence type="ECO:0000313" key="5">
    <source>
        <dbReference type="EMBL" id="CUR55546.1"/>
    </source>
</evidence>
<dbReference type="AlphaFoldDB" id="A0A2P2C0N4"/>
<evidence type="ECO:0000256" key="2">
    <source>
        <dbReference type="ARBA" id="ARBA00023125"/>
    </source>
</evidence>
<dbReference type="CDD" id="cd06170">
    <property type="entry name" value="LuxR_C_like"/>
    <property type="match status" value="1"/>
</dbReference>
<name>A0A2P2C0N4_9ZZZZ</name>
<dbReference type="SMART" id="SM00421">
    <property type="entry name" value="HTH_LUXR"/>
    <property type="match status" value="1"/>
</dbReference>
<sequence length="542" mass="57555">MDVVEELLRAREAFDRRDWVSAYEGLSAAGSDALRAADFADLATAAFLAGRHNDCIQALQRAHEAHLESGDQHGAVRSAFWLAMTLTDRGEYAVASGWISRAERLLEAFEQDTVEHGYVLFFRMLGHILGGDQVTGLDEAATLTSYGRRFGDGDLLAAGLMAQGRCLLYLGRVPEGVRLLDEAMVGVTTGEVSPIFAGHTYCSLIEACQEISDFDRVAQWTTALTTWCGAQAGLVPFTGQCAVHRAQVMRVRGAFEQAIAELDGAVARYVAAGTPAAAGLAFAEKGELLRIRGQYDAAEEAFEQAVGLGHDPQPAHALLSLARGRTDAACAAVRRVLGEPRDPIHRSQLLPGAIEVLLADNDLAGACPLVAELETVGDAFDSSSLKAMAGYAVGALALAEGRPEDALKALRQAQQRWRQLGWPYETARTQVLVGRALRDLGDEESAAAELGATARALAALGATPAAQEVGRLLAPGPLPGGLTTREGEVLRLVASGRSNPEIAASLFLSEKTVARHLSNIFTKLDVSSRTAAAAYAFDHGLT</sequence>
<accession>A0A2P2C0N4</accession>
<keyword evidence="2" id="KW-0238">DNA-binding</keyword>
<dbReference type="InterPro" id="IPR011990">
    <property type="entry name" value="TPR-like_helical_dom_sf"/>
</dbReference>
<keyword evidence="3" id="KW-0804">Transcription</keyword>
<dbReference type="EMBL" id="CZKA01000020">
    <property type="protein sequence ID" value="CUR55546.1"/>
    <property type="molecule type" value="Genomic_DNA"/>
</dbReference>
<dbReference type="InterPro" id="IPR000792">
    <property type="entry name" value="Tscrpt_reg_LuxR_C"/>
</dbReference>
<organism evidence="5">
    <name type="scientific">metagenome</name>
    <dbReference type="NCBI Taxonomy" id="256318"/>
    <lineage>
        <taxon>unclassified sequences</taxon>
        <taxon>metagenomes</taxon>
    </lineage>
</organism>
<dbReference type="InterPro" id="IPR016032">
    <property type="entry name" value="Sig_transdc_resp-reg_C-effctor"/>
</dbReference>
<protein>
    <submittedName>
        <fullName evidence="5">Transcriptional regulator, LuxR family</fullName>
    </submittedName>
</protein>